<evidence type="ECO:0000256" key="5">
    <source>
        <dbReference type="ARBA" id="ARBA00023002"/>
    </source>
</evidence>
<feature type="transmembrane region" description="Helical" evidence="10">
    <location>
        <begin position="23"/>
        <end position="43"/>
    </location>
</feature>
<dbReference type="VEuPathDB" id="FungiDB:BO80DRAFT_427101"/>
<dbReference type="CDD" id="cd11065">
    <property type="entry name" value="CYP64-like"/>
    <property type="match status" value="1"/>
</dbReference>
<dbReference type="GeneID" id="37224786"/>
<evidence type="ECO:0000313" key="12">
    <source>
        <dbReference type="Proteomes" id="UP000249402"/>
    </source>
</evidence>
<keyword evidence="10" id="KW-1133">Transmembrane helix</keyword>
<dbReference type="Pfam" id="PF00067">
    <property type="entry name" value="p450"/>
    <property type="match status" value="1"/>
</dbReference>
<dbReference type="InterPro" id="IPR001128">
    <property type="entry name" value="Cyt_P450"/>
</dbReference>
<organism evidence="11 12">
    <name type="scientific">Aspergillus ibericus CBS 121593</name>
    <dbReference type="NCBI Taxonomy" id="1448316"/>
    <lineage>
        <taxon>Eukaryota</taxon>
        <taxon>Fungi</taxon>
        <taxon>Dikarya</taxon>
        <taxon>Ascomycota</taxon>
        <taxon>Pezizomycotina</taxon>
        <taxon>Eurotiomycetes</taxon>
        <taxon>Eurotiomycetidae</taxon>
        <taxon>Eurotiales</taxon>
        <taxon>Aspergillaceae</taxon>
        <taxon>Aspergillus</taxon>
        <taxon>Aspergillus subgen. Circumdati</taxon>
    </lineage>
</organism>
<proteinExistence type="inferred from homology"/>
<evidence type="ECO:0000256" key="10">
    <source>
        <dbReference type="SAM" id="Phobius"/>
    </source>
</evidence>
<evidence type="ECO:0000256" key="2">
    <source>
        <dbReference type="ARBA" id="ARBA00010617"/>
    </source>
</evidence>
<protein>
    <submittedName>
        <fullName evidence="11">Cytochrome P450</fullName>
    </submittedName>
</protein>
<dbReference type="InterPro" id="IPR002401">
    <property type="entry name" value="Cyt_P450_E_grp-I"/>
</dbReference>
<dbReference type="GO" id="GO:0004497">
    <property type="term" value="F:monooxygenase activity"/>
    <property type="evidence" value="ECO:0007669"/>
    <property type="project" value="UniProtKB-KW"/>
</dbReference>
<dbReference type="InterPro" id="IPR050364">
    <property type="entry name" value="Cytochrome_P450_fung"/>
</dbReference>
<feature type="binding site" description="axial binding residue" evidence="8">
    <location>
        <position position="443"/>
    </location>
    <ligand>
        <name>heme</name>
        <dbReference type="ChEBI" id="CHEBI:30413"/>
    </ligand>
    <ligandPart>
        <name>Fe</name>
        <dbReference type="ChEBI" id="CHEBI:18248"/>
    </ligandPart>
</feature>
<dbReference type="InterPro" id="IPR036396">
    <property type="entry name" value="Cyt_P450_sf"/>
</dbReference>
<keyword evidence="4 8" id="KW-0479">Metal-binding</keyword>
<dbReference type="PANTHER" id="PTHR46300:SF1">
    <property type="entry name" value="P450, PUTATIVE (EUROFUNG)-RELATED"/>
    <property type="match status" value="1"/>
</dbReference>
<gene>
    <name evidence="11" type="ORF">BO80DRAFT_427101</name>
</gene>
<dbReference type="InterPro" id="IPR017972">
    <property type="entry name" value="Cyt_P450_CS"/>
</dbReference>
<evidence type="ECO:0000256" key="7">
    <source>
        <dbReference type="ARBA" id="ARBA00023033"/>
    </source>
</evidence>
<dbReference type="OrthoDB" id="1470350at2759"/>
<comment type="similarity">
    <text evidence="2 9">Belongs to the cytochrome P450 family.</text>
</comment>
<dbReference type="PRINTS" id="PR00463">
    <property type="entry name" value="EP450I"/>
</dbReference>
<evidence type="ECO:0000256" key="3">
    <source>
        <dbReference type="ARBA" id="ARBA00022617"/>
    </source>
</evidence>
<dbReference type="GO" id="GO:0016705">
    <property type="term" value="F:oxidoreductase activity, acting on paired donors, with incorporation or reduction of molecular oxygen"/>
    <property type="evidence" value="ECO:0007669"/>
    <property type="project" value="InterPro"/>
</dbReference>
<keyword evidence="3 8" id="KW-0349">Heme</keyword>
<dbReference type="SUPFAM" id="SSF48264">
    <property type="entry name" value="Cytochrome P450"/>
    <property type="match status" value="1"/>
</dbReference>
<dbReference type="Proteomes" id="UP000249402">
    <property type="component" value="Unassembled WGS sequence"/>
</dbReference>
<keyword evidence="12" id="KW-1185">Reference proteome</keyword>
<name>A0A395GU95_9EURO</name>
<reference evidence="11 12" key="1">
    <citation type="submission" date="2018-02" db="EMBL/GenBank/DDBJ databases">
        <title>The genomes of Aspergillus section Nigri reveals drivers in fungal speciation.</title>
        <authorList>
            <consortium name="DOE Joint Genome Institute"/>
            <person name="Vesth T.C."/>
            <person name="Nybo J."/>
            <person name="Theobald S."/>
            <person name="Brandl J."/>
            <person name="Frisvad J.C."/>
            <person name="Nielsen K.F."/>
            <person name="Lyhne E.K."/>
            <person name="Kogle M.E."/>
            <person name="Kuo A."/>
            <person name="Riley R."/>
            <person name="Clum A."/>
            <person name="Nolan M."/>
            <person name="Lipzen A."/>
            <person name="Salamov A."/>
            <person name="Henrissat B."/>
            <person name="Wiebenga A."/>
            <person name="De vries R.P."/>
            <person name="Grigoriev I.V."/>
            <person name="Mortensen U.H."/>
            <person name="Andersen M.R."/>
            <person name="Baker S.E."/>
        </authorList>
    </citation>
    <scope>NUCLEOTIDE SEQUENCE [LARGE SCALE GENOMIC DNA]</scope>
    <source>
        <strain evidence="11 12">CBS 121593</strain>
    </source>
</reference>
<dbReference type="GO" id="GO:0005506">
    <property type="term" value="F:iron ion binding"/>
    <property type="evidence" value="ECO:0007669"/>
    <property type="project" value="InterPro"/>
</dbReference>
<keyword evidence="7 9" id="KW-0503">Monooxygenase</keyword>
<evidence type="ECO:0000256" key="4">
    <source>
        <dbReference type="ARBA" id="ARBA00022723"/>
    </source>
</evidence>
<keyword evidence="10" id="KW-0472">Membrane</keyword>
<sequence length="529" mass="60625">MTSTSNLLHQAADMWSALPDELANIYLFISILALSILITYKLIVAKRSNLRLPPGPKPLPIIGNIHQLVNQQPIELMKKWHHDYGIMVAIRFGQQMAISIGSFDVAHDLMAKRGAIYNSRPRYIIGFERMSSGLNWALMPYGKEWQNKHRIMNPMVEPGALHRYRGVEDLESKQTLVELLHTNDFDAVMARYAGSILMTLGYGMRLEDTSNDAPQTLLQLNAYPFEALSYFYYQVVELLPSLDKLPAFLAPWKEFSANVERRTTEFHMRNFDIAKSKSSWNWVQSALQSKTGSGASPKELAYLIGVLEQGGVEATFIVLRLLIKVIVLHPHCLEKAQQELDHVVGPDRLPSFDDLPQLPYIKAMMHEAMRWQAPVPLGVPHATTQDDEYMGYHIPKGTIILPNIWVMSSDAEMFPDPHEFKPERWIENPNLKHSPFGFGRRICPGRHLAWNSMFILMARLMWAYNIIYAREDGKQVEIDPWDIEFGFTASSRPFTASFEVRSQRKQEIIERDWEDVCKSSAQIMEGLRP</sequence>
<comment type="cofactor">
    <cofactor evidence="1 8">
        <name>heme</name>
        <dbReference type="ChEBI" id="CHEBI:30413"/>
    </cofactor>
</comment>
<evidence type="ECO:0000313" key="11">
    <source>
        <dbReference type="EMBL" id="RAK98744.1"/>
    </source>
</evidence>
<dbReference type="GO" id="GO:0020037">
    <property type="term" value="F:heme binding"/>
    <property type="evidence" value="ECO:0007669"/>
    <property type="project" value="InterPro"/>
</dbReference>
<dbReference type="STRING" id="1448316.A0A395GU95"/>
<dbReference type="RefSeq" id="XP_025573072.1">
    <property type="nucleotide sequence ID" value="XM_025719921.1"/>
</dbReference>
<keyword evidence="10" id="KW-0812">Transmembrane</keyword>
<evidence type="ECO:0000256" key="6">
    <source>
        <dbReference type="ARBA" id="ARBA00023004"/>
    </source>
</evidence>
<evidence type="ECO:0000256" key="9">
    <source>
        <dbReference type="RuleBase" id="RU000461"/>
    </source>
</evidence>
<dbReference type="Gene3D" id="1.10.630.10">
    <property type="entry name" value="Cytochrome P450"/>
    <property type="match status" value="1"/>
</dbReference>
<keyword evidence="5 9" id="KW-0560">Oxidoreductase</keyword>
<dbReference type="AlphaFoldDB" id="A0A395GU95"/>
<dbReference type="PROSITE" id="PS00086">
    <property type="entry name" value="CYTOCHROME_P450"/>
    <property type="match status" value="1"/>
</dbReference>
<dbReference type="EMBL" id="KZ824451">
    <property type="protein sequence ID" value="RAK98744.1"/>
    <property type="molecule type" value="Genomic_DNA"/>
</dbReference>
<dbReference type="PANTHER" id="PTHR46300">
    <property type="entry name" value="P450, PUTATIVE (EUROFUNG)-RELATED-RELATED"/>
    <property type="match status" value="1"/>
</dbReference>
<evidence type="ECO:0000256" key="8">
    <source>
        <dbReference type="PIRSR" id="PIRSR602401-1"/>
    </source>
</evidence>
<keyword evidence="6 8" id="KW-0408">Iron</keyword>
<evidence type="ECO:0000256" key="1">
    <source>
        <dbReference type="ARBA" id="ARBA00001971"/>
    </source>
</evidence>
<accession>A0A395GU95</accession>